<evidence type="ECO:0000259" key="9">
    <source>
        <dbReference type="Pfam" id="PF01425"/>
    </source>
</evidence>
<feature type="compositionally biased region" description="Polar residues" evidence="8">
    <location>
        <begin position="323"/>
        <end position="337"/>
    </location>
</feature>
<feature type="region of interest" description="Disordered" evidence="8">
    <location>
        <begin position="25"/>
        <end position="53"/>
    </location>
</feature>
<keyword evidence="3 7" id="KW-0547">Nucleotide-binding</keyword>
<keyword evidence="5 7" id="KW-0648">Protein biosynthesis</keyword>
<comment type="subcellular location">
    <subcellularLocation>
        <location evidence="7">Mitochondrion</location>
    </subcellularLocation>
</comment>
<comment type="subunit">
    <text evidence="7">Subunit of the heterotrimeric GatCAB amidotransferase (AdT) complex, composed of A, B and C subunits.</text>
</comment>
<name>A0A3M7F7W0_HORWE</name>
<sequence length="1150" mass="123725">MSSTNDPDIGLTLGSNRSTWLKRTARRFLAPQTKSEPKRPDSPCTPSRAQIHKPRTAIASLRMHLPSSTRKHKRNSLDVVVPLPPDDRGSPKPHGRFSNDSKRYGTVPDGRRSSIADSFRSLGREVSIIRPSLDATAEQEPEEDLEALAPVPSSPIAIPAAPPTLTLDLGIAGFDTPMLTGDDAREGLRDLTALREITSGRPPRALTHARAAQVLADPRADTPASLMNDAVLDPRSDHLNSTPMPGTNMPIELDGVTESEASPVFERSVESPEKTPRTIRSIDALAEAYKNASPSKQPVPQTRKTTASTLSKCPSDTKPLCRQPSNRSETDATTSSEISSFVLPLRAKRQPRGVTTFAEDDENNAIVACAQKLEQDAAPAVVQTNLTVANDAESITTDYEEFKTQVLLEDTMPTRPATPEYYSDGSPQSLSLMPQLYQCIRDENPSPTRGAGVNSWKFKIEKWIGSPTGSQSHSQGHGTRAERQSISMSIDDSSMVVERDTVSRTMTPTTTAEAVSPQSDRSGFMGSKTEFQLRCSERNMRYNALHNDDFNISTQSNVPKDSVQLPEYGNAFPYADDVSGDSDKENDPRAGAFNQTVEKSVHSNTEQTGLWGWTPSAKQALAGASDEEEVHSGLGSDLRGSRFARFCLRKAGRRACDYARPSSLAISARRYNHHNAIVAEAPHHQSQDAGNASGPLAGKPIAIKDNIVTRDLPTTAASKALSGFTSPFDATVVRLLREHGALISSKTNLDEFGMGSHSQHSHFGSVSSPFSRDGQSLSAGGSSGGSAVAVATGQAWAALGTDTGGSVRLPAAYTGTVGFKPSYGMLCRWGVIQYANSLDTVGVLARKVEDARSVFRSLNAWCKEDPTSLPVSLREKLKGNGSGQKNRLRIGVPAEYNIEELSPPVRAAYSRTLSALQSAGHTLHAISLPSTRRALSAYYILAPAEASSNLAKYDGVRYGHRTSSGSDAAPTTQNLPLYAQTRGEAFGAEVQRRILLGAYTLSSEALSNYFIQAQRVRRLVQRDFDRVFARPNPLHDDHNGGGSTAVGSRKDPDETGVVDIILTPTAPTLPPTLEEVGRQSPVESYMNDVFTVPASLAGLPAVSVPVSLDGEERRGLGDRDVESVGLQCIGQFGDDEGVLSAAEIVEGLKV</sequence>
<dbReference type="Pfam" id="PF01425">
    <property type="entry name" value="Amidase"/>
    <property type="match status" value="1"/>
</dbReference>
<feature type="compositionally biased region" description="Polar residues" evidence="8">
    <location>
        <begin position="503"/>
        <end position="521"/>
    </location>
</feature>
<dbReference type="InterPro" id="IPR000120">
    <property type="entry name" value="Amidase"/>
</dbReference>
<keyword evidence="2 7" id="KW-0436">Ligase</keyword>
<comment type="function">
    <text evidence="7">Allows the formation of correctly charged Gln-tRNA(Gln) through the transamidation of misacylated Glu-tRNA(Gln) in the mitochondria. The reaction takes place in the presence of glutamine and ATP through an activated gamma-phospho-Glu-tRNA(Gln).</text>
</comment>
<dbReference type="GO" id="GO:0005739">
    <property type="term" value="C:mitochondrion"/>
    <property type="evidence" value="ECO:0007669"/>
    <property type="project" value="UniProtKB-SubCell"/>
</dbReference>
<dbReference type="GO" id="GO:0030956">
    <property type="term" value="C:glutamyl-tRNA(Gln) amidotransferase complex"/>
    <property type="evidence" value="ECO:0007669"/>
    <property type="project" value="UniProtKB-UniRule"/>
</dbReference>
<dbReference type="GO" id="GO:0005524">
    <property type="term" value="F:ATP binding"/>
    <property type="evidence" value="ECO:0007669"/>
    <property type="project" value="UniProtKB-KW"/>
</dbReference>
<feature type="region of interest" description="Disordered" evidence="8">
    <location>
        <begin position="289"/>
        <end position="337"/>
    </location>
</feature>
<feature type="region of interest" description="Disordered" evidence="8">
    <location>
        <begin position="65"/>
        <end position="112"/>
    </location>
</feature>
<evidence type="ECO:0000256" key="8">
    <source>
        <dbReference type="SAM" id="MobiDB-lite"/>
    </source>
</evidence>
<evidence type="ECO:0000313" key="10">
    <source>
        <dbReference type="EMBL" id="RMY84696.1"/>
    </source>
</evidence>
<evidence type="ECO:0000256" key="7">
    <source>
        <dbReference type="HAMAP-Rule" id="MF_03150"/>
    </source>
</evidence>
<dbReference type="InterPro" id="IPR020556">
    <property type="entry name" value="Amidase_CS"/>
</dbReference>
<dbReference type="GO" id="GO:0050567">
    <property type="term" value="F:glutaminyl-tRNA synthase (glutamine-hydrolyzing) activity"/>
    <property type="evidence" value="ECO:0007669"/>
    <property type="project" value="UniProtKB-UniRule"/>
</dbReference>
<dbReference type="GO" id="GO:0070681">
    <property type="term" value="P:glutaminyl-tRNAGln biosynthesis via transamidation"/>
    <property type="evidence" value="ECO:0007669"/>
    <property type="project" value="UniProtKB-UniRule"/>
</dbReference>
<dbReference type="PANTHER" id="PTHR11895:SF7">
    <property type="entry name" value="GLUTAMYL-TRNA(GLN) AMIDOTRANSFERASE SUBUNIT A, MITOCHONDRIAL"/>
    <property type="match status" value="1"/>
</dbReference>
<dbReference type="VEuPathDB" id="FungiDB:BTJ68_10497"/>
<feature type="domain" description="Amidase" evidence="9">
    <location>
        <begin position="679"/>
        <end position="1139"/>
    </location>
</feature>
<dbReference type="EMBL" id="QWIO01000806">
    <property type="protein sequence ID" value="RMY84696.1"/>
    <property type="molecule type" value="Genomic_DNA"/>
</dbReference>
<dbReference type="SUPFAM" id="SSF75304">
    <property type="entry name" value="Amidase signature (AS) enzymes"/>
    <property type="match status" value="1"/>
</dbReference>
<dbReference type="PROSITE" id="PS00571">
    <property type="entry name" value="AMIDASES"/>
    <property type="match status" value="1"/>
</dbReference>
<comment type="catalytic activity">
    <reaction evidence="6 7">
        <text>L-glutamyl-tRNA(Gln) + L-glutamine + ATP + H2O = L-glutaminyl-tRNA(Gln) + L-glutamate + ADP + phosphate + H(+)</text>
        <dbReference type="Rhea" id="RHEA:17521"/>
        <dbReference type="Rhea" id="RHEA-COMP:9681"/>
        <dbReference type="Rhea" id="RHEA-COMP:9684"/>
        <dbReference type="ChEBI" id="CHEBI:15377"/>
        <dbReference type="ChEBI" id="CHEBI:15378"/>
        <dbReference type="ChEBI" id="CHEBI:29985"/>
        <dbReference type="ChEBI" id="CHEBI:30616"/>
        <dbReference type="ChEBI" id="CHEBI:43474"/>
        <dbReference type="ChEBI" id="CHEBI:58359"/>
        <dbReference type="ChEBI" id="CHEBI:78520"/>
        <dbReference type="ChEBI" id="CHEBI:78521"/>
        <dbReference type="ChEBI" id="CHEBI:456216"/>
        <dbReference type="EC" id="6.3.5.7"/>
    </reaction>
</comment>
<dbReference type="InterPro" id="IPR004412">
    <property type="entry name" value="GatA"/>
</dbReference>
<feature type="compositionally biased region" description="Polar residues" evidence="8">
    <location>
        <begin position="292"/>
        <end position="314"/>
    </location>
</feature>
<comment type="caution">
    <text evidence="10">The sequence shown here is derived from an EMBL/GenBank/DDBJ whole genome shotgun (WGS) entry which is preliminary data.</text>
</comment>
<feature type="active site" description="Acyl-ester intermediate" evidence="7">
    <location>
        <position position="806"/>
    </location>
</feature>
<feature type="region of interest" description="Disordered" evidence="8">
    <location>
        <begin position="571"/>
        <end position="611"/>
    </location>
</feature>
<evidence type="ECO:0000256" key="4">
    <source>
        <dbReference type="ARBA" id="ARBA00022840"/>
    </source>
</evidence>
<evidence type="ECO:0000256" key="6">
    <source>
        <dbReference type="ARBA" id="ARBA00047407"/>
    </source>
</evidence>
<dbReference type="EC" id="6.3.5.7" evidence="7"/>
<evidence type="ECO:0000256" key="2">
    <source>
        <dbReference type="ARBA" id="ARBA00022598"/>
    </source>
</evidence>
<evidence type="ECO:0000313" key="11">
    <source>
        <dbReference type="Proteomes" id="UP000269539"/>
    </source>
</evidence>
<evidence type="ECO:0000256" key="3">
    <source>
        <dbReference type="ARBA" id="ARBA00022741"/>
    </source>
</evidence>
<dbReference type="InterPro" id="IPR036928">
    <property type="entry name" value="AS_sf"/>
</dbReference>
<keyword evidence="4 7" id="KW-0067">ATP-binding</keyword>
<protein>
    <recommendedName>
        <fullName evidence="7">Glutamyl-tRNA(Gln) amidotransferase subunit A, mitochondrial</fullName>
        <shortName evidence="7">Glu-AdT subunit A</shortName>
        <ecNumber evidence="7">6.3.5.7</ecNumber>
    </recommendedName>
</protein>
<feature type="region of interest" description="Disordered" evidence="8">
    <location>
        <begin position="1030"/>
        <end position="1053"/>
    </location>
</feature>
<feature type="compositionally biased region" description="Basic and acidic residues" evidence="8">
    <location>
        <begin position="1030"/>
        <end position="1039"/>
    </location>
</feature>
<dbReference type="InterPro" id="IPR023631">
    <property type="entry name" value="Amidase_dom"/>
</dbReference>
<dbReference type="Proteomes" id="UP000269539">
    <property type="component" value="Unassembled WGS sequence"/>
</dbReference>
<dbReference type="HAMAP" id="MF_00120">
    <property type="entry name" value="GatA"/>
    <property type="match status" value="1"/>
</dbReference>
<feature type="compositionally biased region" description="Basic and acidic residues" evidence="8">
    <location>
        <begin position="97"/>
        <end position="112"/>
    </location>
</feature>
<feature type="region of interest" description="Disordered" evidence="8">
    <location>
        <begin position="502"/>
        <end position="525"/>
    </location>
</feature>
<dbReference type="AlphaFoldDB" id="A0A3M7F7W0"/>
<dbReference type="PANTHER" id="PTHR11895">
    <property type="entry name" value="TRANSAMIDASE"/>
    <property type="match status" value="1"/>
</dbReference>
<dbReference type="Gene3D" id="3.90.1300.10">
    <property type="entry name" value="Amidase signature (AS) domain"/>
    <property type="match status" value="1"/>
</dbReference>
<feature type="active site" description="Charge relay system" evidence="7">
    <location>
        <position position="782"/>
    </location>
</feature>
<feature type="compositionally biased region" description="Polar residues" evidence="8">
    <location>
        <begin position="593"/>
        <end position="608"/>
    </location>
</feature>
<feature type="active site" description="Charge relay system" evidence="7">
    <location>
        <position position="704"/>
    </location>
</feature>
<evidence type="ECO:0000256" key="1">
    <source>
        <dbReference type="ARBA" id="ARBA00008069"/>
    </source>
</evidence>
<organism evidence="10 11">
    <name type="scientific">Hortaea werneckii</name>
    <name type="common">Black yeast</name>
    <name type="synonym">Cladosporium werneckii</name>
    <dbReference type="NCBI Taxonomy" id="91943"/>
    <lineage>
        <taxon>Eukaryota</taxon>
        <taxon>Fungi</taxon>
        <taxon>Dikarya</taxon>
        <taxon>Ascomycota</taxon>
        <taxon>Pezizomycotina</taxon>
        <taxon>Dothideomycetes</taxon>
        <taxon>Dothideomycetidae</taxon>
        <taxon>Mycosphaerellales</taxon>
        <taxon>Teratosphaeriaceae</taxon>
        <taxon>Hortaea</taxon>
    </lineage>
</organism>
<proteinExistence type="inferred from homology"/>
<dbReference type="GO" id="GO:0032543">
    <property type="term" value="P:mitochondrial translation"/>
    <property type="evidence" value="ECO:0007669"/>
    <property type="project" value="UniProtKB-UniRule"/>
</dbReference>
<reference evidence="10 11" key="1">
    <citation type="journal article" date="2018" name="BMC Genomics">
        <title>Genomic evidence for intraspecific hybridization in a clonal and extremely halotolerant yeast.</title>
        <authorList>
            <person name="Gostincar C."/>
            <person name="Stajich J.E."/>
            <person name="Zupancic J."/>
            <person name="Zalar P."/>
            <person name="Gunde-Cimerman N."/>
        </authorList>
    </citation>
    <scope>NUCLEOTIDE SEQUENCE [LARGE SCALE GENOMIC DNA]</scope>
    <source>
        <strain evidence="10 11">EXF-10513</strain>
    </source>
</reference>
<evidence type="ECO:0000256" key="5">
    <source>
        <dbReference type="ARBA" id="ARBA00022917"/>
    </source>
</evidence>
<keyword evidence="7" id="KW-0496">Mitochondrion</keyword>
<comment type="similarity">
    <text evidence="1 7">Belongs to the amidase family. GatA subfamily.</text>
</comment>
<gene>
    <name evidence="10" type="ORF">D0864_07488</name>
</gene>
<accession>A0A3M7F7W0</accession>